<feature type="compositionally biased region" description="Pro residues" evidence="6">
    <location>
        <begin position="1"/>
        <end position="21"/>
    </location>
</feature>
<keyword evidence="5 7" id="KW-0472">Membrane</keyword>
<evidence type="ECO:0000256" key="7">
    <source>
        <dbReference type="SAM" id="Phobius"/>
    </source>
</evidence>
<keyword evidence="3 7" id="KW-0812">Transmembrane</keyword>
<protein>
    <submittedName>
        <fullName evidence="8">Polysaccharide biosynthesis protein</fullName>
    </submittedName>
</protein>
<dbReference type="RefSeq" id="WP_231936573.1">
    <property type="nucleotide sequence ID" value="NC_012803.1"/>
</dbReference>
<feature type="transmembrane region" description="Helical" evidence="7">
    <location>
        <begin position="273"/>
        <end position="296"/>
    </location>
</feature>
<feature type="transmembrane region" description="Helical" evidence="7">
    <location>
        <begin position="138"/>
        <end position="159"/>
    </location>
</feature>
<dbReference type="AlphaFoldDB" id="A0A7Z7KJ11"/>
<feature type="transmembrane region" description="Helical" evidence="7">
    <location>
        <begin position="105"/>
        <end position="126"/>
    </location>
</feature>
<feature type="transmembrane region" description="Helical" evidence="7">
    <location>
        <begin position="349"/>
        <end position="370"/>
    </location>
</feature>
<name>A0A7Z7KJ11_MICLC</name>
<feature type="transmembrane region" description="Helical" evidence="7">
    <location>
        <begin position="406"/>
        <end position="427"/>
    </location>
</feature>
<evidence type="ECO:0000256" key="6">
    <source>
        <dbReference type="SAM" id="MobiDB-lite"/>
    </source>
</evidence>
<feature type="transmembrane region" description="Helical" evidence="7">
    <location>
        <begin position="197"/>
        <end position="221"/>
    </location>
</feature>
<evidence type="ECO:0000256" key="2">
    <source>
        <dbReference type="ARBA" id="ARBA00022475"/>
    </source>
</evidence>
<evidence type="ECO:0000256" key="5">
    <source>
        <dbReference type="ARBA" id="ARBA00023136"/>
    </source>
</evidence>
<keyword evidence="2" id="KW-1003">Cell membrane</keyword>
<dbReference type="EMBL" id="LS483396">
    <property type="protein sequence ID" value="SQG49075.1"/>
    <property type="molecule type" value="Genomic_DNA"/>
</dbReference>
<dbReference type="GO" id="GO:0005886">
    <property type="term" value="C:plasma membrane"/>
    <property type="evidence" value="ECO:0007669"/>
    <property type="project" value="UniProtKB-SubCell"/>
</dbReference>
<gene>
    <name evidence="8" type="ORF">NCTC2665_01606</name>
</gene>
<evidence type="ECO:0000256" key="4">
    <source>
        <dbReference type="ARBA" id="ARBA00022989"/>
    </source>
</evidence>
<evidence type="ECO:0000313" key="9">
    <source>
        <dbReference type="Proteomes" id="UP000248985"/>
    </source>
</evidence>
<feature type="transmembrane region" description="Helical" evidence="7">
    <location>
        <begin position="67"/>
        <end position="85"/>
    </location>
</feature>
<dbReference type="PANTHER" id="PTHR30250">
    <property type="entry name" value="PST FAMILY PREDICTED COLANIC ACID TRANSPORTER"/>
    <property type="match status" value="1"/>
</dbReference>
<feature type="transmembrane region" description="Helical" evidence="7">
    <location>
        <begin position="382"/>
        <end position="400"/>
    </location>
</feature>
<feature type="transmembrane region" description="Helical" evidence="7">
    <location>
        <begin position="233"/>
        <end position="253"/>
    </location>
</feature>
<dbReference type="Proteomes" id="UP000248985">
    <property type="component" value="Chromosome 1"/>
</dbReference>
<reference evidence="8 9" key="1">
    <citation type="submission" date="2018-06" db="EMBL/GenBank/DDBJ databases">
        <authorList>
            <consortium name="Pathogen Informatics"/>
            <person name="Doyle S."/>
        </authorList>
    </citation>
    <scope>NUCLEOTIDE SEQUENCE [LARGE SCALE GENOMIC DNA]</scope>
    <source>
        <strain evidence="8 9">NCTC2665</strain>
    </source>
</reference>
<evidence type="ECO:0000256" key="3">
    <source>
        <dbReference type="ARBA" id="ARBA00022692"/>
    </source>
</evidence>
<sequence length="461" mass="47183">MTADPTPPSARPTPTVPPPPSGATAARAGMGRSVVQQILALAVPPFLALVTAPILAHSLGVEGRGELAAGTATLLFLGAVLTFGLQESVTHHVARRPGGERAMLLQAGAVIAGLGVLGGIGTWFAAPWLSAGNDELTGVIRLTAAFVTPTLVLLVPRAIASGQHRWRLVSLESWVAGLARALVIVVLWLSGHLSVPSAALTFSAVPVLAGLIYLPLIVRVLRDPPVPGAAPSLSTLLGYGLKIWLGALSGIILTRVDQVLMVPLSDEMQLGLYAVAVTIGEVPTVISAAVRNVVFAADSAETDPALQAGRLQQASRLAVAGSAAAALGLGSTMHWWIPWLFGPGFADAWLAAAILLLATVVGTSGSVAGAGLSARGRPGLRSISMAIGAACNLTVFLAAVGPWGVVGAALSTLVGSYVSGTMNIVFLKTRFGISASGFYGLRREDLALLSRAVRKLVRRGA</sequence>
<feature type="transmembrane region" description="Helical" evidence="7">
    <location>
        <begin position="171"/>
        <end position="191"/>
    </location>
</feature>
<proteinExistence type="predicted"/>
<dbReference type="InterPro" id="IPR002797">
    <property type="entry name" value="Polysacc_synth"/>
</dbReference>
<dbReference type="GeneID" id="93344759"/>
<comment type="subcellular location">
    <subcellularLocation>
        <location evidence="1">Cell membrane</location>
        <topology evidence="1">Multi-pass membrane protein</topology>
    </subcellularLocation>
</comment>
<evidence type="ECO:0000256" key="1">
    <source>
        <dbReference type="ARBA" id="ARBA00004651"/>
    </source>
</evidence>
<dbReference type="Pfam" id="PF01943">
    <property type="entry name" value="Polysacc_synt"/>
    <property type="match status" value="1"/>
</dbReference>
<organism evidence="8 9">
    <name type="scientific">Micrococcus luteus (strain ATCC 4698 / DSM 20030 / JCM 1464 / CCM 169 / CCUG 5858 / IAM 1056 / NBRC 3333 / NCIMB 9278 / NCTC 2665 / VKM Ac-2230)</name>
    <name type="common">Micrococcus lysodeikticus</name>
    <dbReference type="NCBI Taxonomy" id="465515"/>
    <lineage>
        <taxon>Bacteria</taxon>
        <taxon>Bacillati</taxon>
        <taxon>Actinomycetota</taxon>
        <taxon>Actinomycetes</taxon>
        <taxon>Micrococcales</taxon>
        <taxon>Micrococcaceae</taxon>
        <taxon>Micrococcus</taxon>
    </lineage>
</organism>
<accession>A0A7Z7KJ11</accession>
<dbReference type="PANTHER" id="PTHR30250:SF26">
    <property type="entry name" value="PSMA PROTEIN"/>
    <property type="match status" value="1"/>
</dbReference>
<keyword evidence="4 7" id="KW-1133">Transmembrane helix</keyword>
<feature type="transmembrane region" description="Helical" evidence="7">
    <location>
        <begin position="317"/>
        <end position="337"/>
    </location>
</feature>
<evidence type="ECO:0000313" key="8">
    <source>
        <dbReference type="EMBL" id="SQG49075.1"/>
    </source>
</evidence>
<feature type="transmembrane region" description="Helical" evidence="7">
    <location>
        <begin position="38"/>
        <end position="61"/>
    </location>
</feature>
<feature type="region of interest" description="Disordered" evidence="6">
    <location>
        <begin position="1"/>
        <end position="27"/>
    </location>
</feature>
<dbReference type="InterPro" id="IPR050833">
    <property type="entry name" value="Poly_Biosynth_Transport"/>
</dbReference>